<evidence type="ECO:0000256" key="1">
    <source>
        <dbReference type="SAM" id="Phobius"/>
    </source>
</evidence>
<evidence type="ECO:0000313" key="4">
    <source>
        <dbReference type="EMBL" id="MDB9222580.1"/>
    </source>
</evidence>
<reference evidence="4" key="3">
    <citation type="submission" date="2023-01" db="EMBL/GenBank/DDBJ databases">
        <title>Human gut microbiome strain richness.</title>
        <authorList>
            <person name="Chen-Liaw A."/>
        </authorList>
    </citation>
    <scope>NUCLEOTIDE SEQUENCE</scope>
    <source>
        <strain evidence="4">RTP21484st1_B7_RTP21484_190118</strain>
    </source>
</reference>
<reference evidence="3" key="2">
    <citation type="submission" date="2022-01" db="EMBL/GenBank/DDBJ databases">
        <title>Collection of gut derived symbiotic bacterial strains cultured from healthy donors.</title>
        <authorList>
            <person name="Lin H."/>
            <person name="Kohout C."/>
            <person name="Waligurski E."/>
            <person name="Pamer E.G."/>
        </authorList>
    </citation>
    <scope>NUCLEOTIDE SEQUENCE</scope>
    <source>
        <strain evidence="3">DFI.1.149</strain>
    </source>
</reference>
<dbReference type="Proteomes" id="UP001212263">
    <property type="component" value="Unassembled WGS sequence"/>
</dbReference>
<feature type="transmembrane region" description="Helical" evidence="1">
    <location>
        <begin position="145"/>
        <end position="164"/>
    </location>
</feature>
<feature type="transmembrane region" description="Helical" evidence="1">
    <location>
        <begin position="256"/>
        <end position="275"/>
    </location>
</feature>
<reference evidence="7 8" key="1">
    <citation type="submission" date="2018-08" db="EMBL/GenBank/DDBJ databases">
        <title>A genome reference for cultivated species of the human gut microbiota.</title>
        <authorList>
            <person name="Zou Y."/>
            <person name="Xue W."/>
            <person name="Luo G."/>
        </authorList>
    </citation>
    <scope>NUCLEOTIDE SEQUENCE [LARGE SCALE GENOMIC DNA]</scope>
    <source>
        <strain evidence="5 7">AF14-6AC</strain>
        <strain evidence="6 8">OF03-11</strain>
    </source>
</reference>
<evidence type="ECO:0000259" key="2">
    <source>
        <dbReference type="Pfam" id="PF09822"/>
    </source>
</evidence>
<dbReference type="PANTHER" id="PTHR37305:SF1">
    <property type="entry name" value="MEMBRANE PROTEIN"/>
    <property type="match status" value="1"/>
</dbReference>
<dbReference type="GeneID" id="61276363"/>
<dbReference type="Proteomes" id="UP000284434">
    <property type="component" value="Unassembled WGS sequence"/>
</dbReference>
<sequence>MKIIYKIAKAELQSLFFSPIAWLILILYTFQTGMDFAGLVDGVMKGREMGYGVTNGTSRFFGGWDGVLTVVQGYLYLYIPLLTMNLMSRELGSGSIKLLYSSPVTNVQIILGKYLSMLIYALVLVGILVLYVIIGAIIIKNFDYPQVLTGLLGIYFLICAYAAIGLLMSSLTSYQVVAAVGTLAVLSLLTYVQGWWQDIEFVRDLTYWLAMPGRSREFLSGMVCSANVIYFFLVIALFLAMAIIRLQSRRQKSKWTVTWGKYLGVWAIVLLLGYVTSRPAFKSYYDATATKLNTLTPNSQKIIGQMDGKLKMTTYVNLLDKYFWVGLPARVNEDLKLFEQYVRFKPDMEMEYVYYYDTPSVPAYQEEGNLTMEEQAKKMMKINDLNPKMFLTPEQIKAKIDLSGEHNRLVRELEYNGKKTFLRIFDDNMIFPTEAEISAALKRLVMDLPKVGFLQGHGERAVDNVGERAYSMFTHANNFRYALINQGFDFAEVTLEKGIPEDINILVVAEMKEALNEQEQQYFDEYIARGGNLVVIGEPKRQEVMNPLIASLGVRFMPGCIVCPTVEYDADLVLTRPTEGAQKLSYWFHQLGINGYGIMMPNAVGLEYTEDKGFEVTPLLMSPESGSWNELETVDFVDGKVALNAEAGEVEKSYPTALALSRKKGDREQKILIIGDADCVSNGELLKTRPGVSAFNYYLIAGGFHWLSDGEVPIDIRRPQAPDNEVFLNERSASILSAMFVWILPCFLLLLALFIWLRRRGR</sequence>
<gene>
    <name evidence="5" type="ORF">DWW24_15265</name>
    <name evidence="6" type="ORF">DXA53_05285</name>
    <name evidence="3" type="ORF">L0P03_10350</name>
    <name evidence="4" type="ORF">PN645_06110</name>
</gene>
<evidence type="ECO:0000313" key="5">
    <source>
        <dbReference type="EMBL" id="RGV21141.1"/>
    </source>
</evidence>
<name>A0A413IEQ9_9BACT</name>
<feature type="transmembrane region" description="Helical" evidence="1">
    <location>
        <begin position="176"/>
        <end position="196"/>
    </location>
</feature>
<feature type="transmembrane region" description="Helical" evidence="1">
    <location>
        <begin position="12"/>
        <end position="30"/>
    </location>
</feature>
<dbReference type="EMBL" id="JAKNDN010000018">
    <property type="protein sequence ID" value="MCG4960245.1"/>
    <property type="molecule type" value="Genomic_DNA"/>
</dbReference>
<dbReference type="InterPro" id="IPR025699">
    <property type="entry name" value="ABC2_memb-like"/>
</dbReference>
<dbReference type="Pfam" id="PF13346">
    <property type="entry name" value="ABC2_membrane_5"/>
    <property type="match status" value="1"/>
</dbReference>
<proteinExistence type="predicted"/>
<dbReference type="OMA" id="VQGYLYL"/>
<feature type="transmembrane region" description="Helical" evidence="1">
    <location>
        <begin position="735"/>
        <end position="757"/>
    </location>
</feature>
<dbReference type="EMBL" id="QRYW01000036">
    <property type="protein sequence ID" value="RGV21141.1"/>
    <property type="molecule type" value="Genomic_DNA"/>
</dbReference>
<keyword evidence="1" id="KW-0472">Membrane</keyword>
<feature type="transmembrane region" description="Helical" evidence="1">
    <location>
        <begin position="61"/>
        <end position="79"/>
    </location>
</feature>
<feature type="transmembrane region" description="Helical" evidence="1">
    <location>
        <begin position="218"/>
        <end position="244"/>
    </location>
</feature>
<dbReference type="Proteomes" id="UP000283426">
    <property type="component" value="Unassembled WGS sequence"/>
</dbReference>
<dbReference type="InterPro" id="IPR019196">
    <property type="entry name" value="ABC_transp_unknown"/>
</dbReference>
<dbReference type="Pfam" id="PF09822">
    <property type="entry name" value="ABC_transp_aux"/>
    <property type="match status" value="1"/>
</dbReference>
<dbReference type="PANTHER" id="PTHR37305">
    <property type="entry name" value="INTEGRAL MEMBRANE PROTEIN-RELATED"/>
    <property type="match status" value="1"/>
</dbReference>
<evidence type="ECO:0000313" key="8">
    <source>
        <dbReference type="Proteomes" id="UP000284434"/>
    </source>
</evidence>
<accession>A0A413IEQ9</accession>
<dbReference type="AlphaFoldDB" id="A0A413IEQ9"/>
<protein>
    <submittedName>
        <fullName evidence="6">ABC transporter</fullName>
    </submittedName>
    <submittedName>
        <fullName evidence="3">Gldg family protein</fullName>
    </submittedName>
</protein>
<organism evidence="6 8">
    <name type="scientific">Odoribacter splanchnicus</name>
    <dbReference type="NCBI Taxonomy" id="28118"/>
    <lineage>
        <taxon>Bacteria</taxon>
        <taxon>Pseudomonadati</taxon>
        <taxon>Bacteroidota</taxon>
        <taxon>Bacteroidia</taxon>
        <taxon>Bacteroidales</taxon>
        <taxon>Odoribacteraceae</taxon>
        <taxon>Odoribacter</taxon>
    </lineage>
</organism>
<comment type="caution">
    <text evidence="6">The sequence shown here is derived from an EMBL/GenBank/DDBJ whole genome shotgun (WGS) entry which is preliminary data.</text>
</comment>
<dbReference type="GO" id="GO:0005886">
    <property type="term" value="C:plasma membrane"/>
    <property type="evidence" value="ECO:0007669"/>
    <property type="project" value="UniProtKB-SubCell"/>
</dbReference>
<evidence type="ECO:0000313" key="6">
    <source>
        <dbReference type="EMBL" id="RGY08451.1"/>
    </source>
</evidence>
<keyword evidence="1" id="KW-1133">Transmembrane helix</keyword>
<dbReference type="EMBL" id="JAQMRD010000006">
    <property type="protein sequence ID" value="MDB9222580.1"/>
    <property type="molecule type" value="Genomic_DNA"/>
</dbReference>
<dbReference type="GO" id="GO:0140359">
    <property type="term" value="F:ABC-type transporter activity"/>
    <property type="evidence" value="ECO:0007669"/>
    <property type="project" value="InterPro"/>
</dbReference>
<dbReference type="Proteomes" id="UP001199750">
    <property type="component" value="Unassembled WGS sequence"/>
</dbReference>
<evidence type="ECO:0000313" key="7">
    <source>
        <dbReference type="Proteomes" id="UP000283426"/>
    </source>
</evidence>
<evidence type="ECO:0000313" key="3">
    <source>
        <dbReference type="EMBL" id="MCG4960245.1"/>
    </source>
</evidence>
<feature type="domain" description="ABC-type uncharacterised transport system" evidence="2">
    <location>
        <begin position="449"/>
        <end position="696"/>
    </location>
</feature>
<keyword evidence="1" id="KW-0812">Transmembrane</keyword>
<dbReference type="EMBL" id="QSCO01000005">
    <property type="protein sequence ID" value="RGY08451.1"/>
    <property type="molecule type" value="Genomic_DNA"/>
</dbReference>
<dbReference type="RefSeq" id="WP_013613296.1">
    <property type="nucleotide sequence ID" value="NZ_JABWDG010000018.1"/>
</dbReference>
<feature type="transmembrane region" description="Helical" evidence="1">
    <location>
        <begin position="118"/>
        <end position="139"/>
    </location>
</feature>